<name>A0A0E3ZUZ5_9BACT</name>
<dbReference type="Proteomes" id="UP000033054">
    <property type="component" value="Chromosome"/>
</dbReference>
<proteinExistence type="predicted"/>
<accession>A0A0E3ZUZ5</accession>
<dbReference type="KEGG" id="srd:SD10_07290"/>
<evidence type="ECO:0000313" key="2">
    <source>
        <dbReference type="Proteomes" id="UP000033054"/>
    </source>
</evidence>
<protein>
    <submittedName>
        <fullName evidence="1">Uncharacterized protein</fullName>
    </submittedName>
</protein>
<reference evidence="1 2" key="1">
    <citation type="journal article" date="2014" name="Curr. Microbiol.">
        <title>Spirosoma radiotolerans sp. nov., a gamma-radiation-resistant bacterium isolated from gamma ray-irradiated soil.</title>
        <authorList>
            <person name="Lee J.J."/>
            <person name="Srinivasan S."/>
            <person name="Lim S."/>
            <person name="Joe M."/>
            <person name="Im S."/>
            <person name="Bae S.I."/>
            <person name="Park K.R."/>
            <person name="Han J.H."/>
            <person name="Park S.H."/>
            <person name="Joo B.M."/>
            <person name="Park S.J."/>
            <person name="Kim M.K."/>
        </authorList>
    </citation>
    <scope>NUCLEOTIDE SEQUENCE [LARGE SCALE GENOMIC DNA]</scope>
    <source>
        <strain evidence="1 2">DG5A</strain>
    </source>
</reference>
<dbReference type="EMBL" id="CP010429">
    <property type="protein sequence ID" value="AKD54740.1"/>
    <property type="molecule type" value="Genomic_DNA"/>
</dbReference>
<organism evidence="1 2">
    <name type="scientific">Spirosoma radiotolerans</name>
    <dbReference type="NCBI Taxonomy" id="1379870"/>
    <lineage>
        <taxon>Bacteria</taxon>
        <taxon>Pseudomonadati</taxon>
        <taxon>Bacteroidota</taxon>
        <taxon>Cytophagia</taxon>
        <taxon>Cytophagales</taxon>
        <taxon>Cytophagaceae</taxon>
        <taxon>Spirosoma</taxon>
    </lineage>
</organism>
<dbReference type="AlphaFoldDB" id="A0A0E3ZUZ5"/>
<dbReference type="HOGENOM" id="CLU_2669221_0_0_10"/>
<sequence>MKFNKKLVGAIIKNRTANAGHWQVEVQSMRSNYVFITSLLKREKALSPGIVDRCRDLQGQLISMLAQGLSQRFIK</sequence>
<keyword evidence="2" id="KW-1185">Reference proteome</keyword>
<dbReference type="PATRIC" id="fig|1379870.5.peg.1583"/>
<evidence type="ECO:0000313" key="1">
    <source>
        <dbReference type="EMBL" id="AKD54740.1"/>
    </source>
</evidence>
<gene>
    <name evidence="1" type="ORF">SD10_07290</name>
</gene>
<dbReference type="RefSeq" id="WP_046376341.1">
    <property type="nucleotide sequence ID" value="NZ_CP010429.1"/>
</dbReference>